<proteinExistence type="predicted"/>
<sequence length="680" mass="74315">MALKISSGGDGADESAPKQITSGSVSVKDRYEIKLDEPLPDYDTAPALAYRAVSIRDPSRPLHALVCDPKLPPRLDMISALHRVEGGSMVQVSDWDVVDWPPEGRRCPVLILNRPGGKKVLSGLTDKRKPLSEDFVTKHLIHPAVEILREMHGVGETHRALRPDNIYFSSEDEKGLVIGECFSAPPAMTQPLVVETLDSCLSLPGGRGEGLPGNDLYSLGVCILSLLIGQYPCNQMNDEEVIQQKMAVGSYSAIAQNHRVSLTIMEVLRGLLNDEETDRWTIEDLALWLNGRRLSPKLQALPAKATRPITVGGQGFNTARELAVGLHKNWDEAIPLVREGEIDGWLRRSLGDESRTEAMAAAKSAAGNDEPDRLVARAIIALDPNGPIRLRGLSATVGGLGMFCSVYRDDAEAQRLFSHVIHMGLATFWLEQQFHPRAESAHSVARLDRMRATLMRPTLGFGMERVMYELNSDMPCRSPLFEKDYVATLDHVLPALDRAAREREGDIKRLIDRDIAAYISVHFRRSVAGDLSDLEGEDHAAAAIAQVRMLAVLQDSVASGKPLPDLSRAAVKLLQPSIEEFQSRTTRKRITQTMLKVGKEGRLQGLVNVIANPAEIDADKAGYLKATNDFTKSAVEMINLRRNIKNQATVAATVGGQFSSGIAGILAALVCLITAAIRLA</sequence>
<dbReference type="AlphaFoldDB" id="A0A437QI18"/>
<accession>A0A437QI18</accession>
<evidence type="ECO:0000313" key="2">
    <source>
        <dbReference type="EMBL" id="RVU34187.1"/>
    </source>
</evidence>
<protein>
    <recommendedName>
        <fullName evidence="4">Protein kinase domain-containing protein</fullName>
    </recommendedName>
</protein>
<dbReference type="Gene3D" id="1.10.510.10">
    <property type="entry name" value="Transferase(Phosphotransferase) domain 1"/>
    <property type="match status" value="1"/>
</dbReference>
<dbReference type="Proteomes" id="UP000287447">
    <property type="component" value="Unassembled WGS sequence"/>
</dbReference>
<name>A0A437QI18_9PROT</name>
<comment type="caution">
    <text evidence="2">The sequence shown here is derived from an EMBL/GenBank/DDBJ whole genome shotgun (WGS) entry which is preliminary data.</text>
</comment>
<feature type="region of interest" description="Disordered" evidence="1">
    <location>
        <begin position="1"/>
        <end position="23"/>
    </location>
</feature>
<evidence type="ECO:0008006" key="4">
    <source>
        <dbReference type="Google" id="ProtNLM"/>
    </source>
</evidence>
<reference evidence="3" key="1">
    <citation type="submission" date="2019-01" db="EMBL/GenBank/DDBJ databases">
        <title>Gri0909 isolated from a small marine red alga.</title>
        <authorList>
            <person name="Kim J."/>
            <person name="Jeong S.E."/>
            <person name="Jeon C.O."/>
        </authorList>
    </citation>
    <scope>NUCLEOTIDE SEQUENCE [LARGE SCALE GENOMIC DNA]</scope>
    <source>
        <strain evidence="3">Gri0909</strain>
    </source>
</reference>
<dbReference type="SUPFAM" id="SSF56112">
    <property type="entry name" value="Protein kinase-like (PK-like)"/>
    <property type="match status" value="1"/>
</dbReference>
<evidence type="ECO:0000256" key="1">
    <source>
        <dbReference type="SAM" id="MobiDB-lite"/>
    </source>
</evidence>
<dbReference type="RefSeq" id="WP_127768217.1">
    <property type="nucleotide sequence ID" value="NZ_SADE01000004.1"/>
</dbReference>
<dbReference type="OrthoDB" id="7166208at2"/>
<organism evidence="2 3">
    <name type="scientific">Hwanghaeella grinnelliae</name>
    <dbReference type="NCBI Taxonomy" id="2500179"/>
    <lineage>
        <taxon>Bacteria</taxon>
        <taxon>Pseudomonadati</taxon>
        <taxon>Pseudomonadota</taxon>
        <taxon>Alphaproteobacteria</taxon>
        <taxon>Rhodospirillales</taxon>
        <taxon>Rhodospirillaceae</taxon>
        <taxon>Hwanghaeella</taxon>
    </lineage>
</organism>
<dbReference type="EMBL" id="SADE01000004">
    <property type="protein sequence ID" value="RVU34187.1"/>
    <property type="molecule type" value="Genomic_DNA"/>
</dbReference>
<evidence type="ECO:0000313" key="3">
    <source>
        <dbReference type="Proteomes" id="UP000287447"/>
    </source>
</evidence>
<gene>
    <name evidence="2" type="ORF">EOI86_24055</name>
</gene>
<keyword evidence="3" id="KW-1185">Reference proteome</keyword>
<dbReference type="InterPro" id="IPR011009">
    <property type="entry name" value="Kinase-like_dom_sf"/>
</dbReference>